<reference evidence="7" key="1">
    <citation type="journal article" date="2010" name="Nat. Biotechnol.">
        <title>Draft genome sequence of the oilseed species Ricinus communis.</title>
        <authorList>
            <person name="Chan A.P."/>
            <person name="Crabtree J."/>
            <person name="Zhao Q."/>
            <person name="Lorenzi H."/>
            <person name="Orvis J."/>
            <person name="Puiu D."/>
            <person name="Melake-Berhan A."/>
            <person name="Jones K.M."/>
            <person name="Redman J."/>
            <person name="Chen G."/>
            <person name="Cahoon E.B."/>
            <person name="Gedil M."/>
            <person name="Stanke M."/>
            <person name="Haas B.J."/>
            <person name="Wortman J.R."/>
            <person name="Fraser-Liggett C.M."/>
            <person name="Ravel J."/>
            <person name="Rabinowicz P.D."/>
        </authorList>
    </citation>
    <scope>NUCLEOTIDE SEQUENCE [LARGE SCALE GENOMIC DNA]</scope>
    <source>
        <strain evidence="7">cv. Hale</strain>
    </source>
</reference>
<dbReference type="PANTHER" id="PTHR33248">
    <property type="entry name" value="ZINC ION-BINDING PROTEIN"/>
    <property type="match status" value="1"/>
</dbReference>
<keyword evidence="3" id="KW-0862">Zinc</keyword>
<dbReference type="Pfam" id="PF06839">
    <property type="entry name" value="Zn_ribbon_GRF"/>
    <property type="match status" value="1"/>
</dbReference>
<proteinExistence type="predicted"/>
<evidence type="ECO:0000313" key="6">
    <source>
        <dbReference type="EMBL" id="EEF32362.1"/>
    </source>
</evidence>
<dbReference type="InterPro" id="IPR010666">
    <property type="entry name" value="Znf_GRF"/>
</dbReference>
<protein>
    <recommendedName>
        <fullName evidence="5">GRF-type domain-containing protein</fullName>
    </recommendedName>
</protein>
<organism evidence="6 7">
    <name type="scientific">Ricinus communis</name>
    <name type="common">Castor bean</name>
    <dbReference type="NCBI Taxonomy" id="3988"/>
    <lineage>
        <taxon>Eukaryota</taxon>
        <taxon>Viridiplantae</taxon>
        <taxon>Streptophyta</taxon>
        <taxon>Embryophyta</taxon>
        <taxon>Tracheophyta</taxon>
        <taxon>Spermatophyta</taxon>
        <taxon>Magnoliopsida</taxon>
        <taxon>eudicotyledons</taxon>
        <taxon>Gunneridae</taxon>
        <taxon>Pentapetalae</taxon>
        <taxon>rosids</taxon>
        <taxon>fabids</taxon>
        <taxon>Malpighiales</taxon>
        <taxon>Euphorbiaceae</taxon>
        <taxon>Acalyphoideae</taxon>
        <taxon>Acalypheae</taxon>
        <taxon>Ricinus</taxon>
    </lineage>
</organism>
<gene>
    <name evidence="6" type="ORF">RCOM_0537520</name>
</gene>
<evidence type="ECO:0000256" key="4">
    <source>
        <dbReference type="PROSITE-ProRule" id="PRU01343"/>
    </source>
</evidence>
<evidence type="ECO:0000256" key="1">
    <source>
        <dbReference type="ARBA" id="ARBA00022723"/>
    </source>
</evidence>
<evidence type="ECO:0000313" key="7">
    <source>
        <dbReference type="Proteomes" id="UP000008311"/>
    </source>
</evidence>
<dbReference type="InParanoid" id="B9SVI1"/>
<dbReference type="Proteomes" id="UP000008311">
    <property type="component" value="Unassembled WGS sequence"/>
</dbReference>
<dbReference type="GO" id="GO:0008270">
    <property type="term" value="F:zinc ion binding"/>
    <property type="evidence" value="ECO:0007669"/>
    <property type="project" value="UniProtKB-KW"/>
</dbReference>
<evidence type="ECO:0000256" key="2">
    <source>
        <dbReference type="ARBA" id="ARBA00022771"/>
    </source>
</evidence>
<keyword evidence="2 4" id="KW-0863">Zinc-finger</keyword>
<dbReference type="EMBL" id="EQ974169">
    <property type="protein sequence ID" value="EEF32362.1"/>
    <property type="molecule type" value="Genomic_DNA"/>
</dbReference>
<keyword evidence="1" id="KW-0479">Metal-binding</keyword>
<evidence type="ECO:0000256" key="3">
    <source>
        <dbReference type="ARBA" id="ARBA00022833"/>
    </source>
</evidence>
<name>B9SVI1_RICCO</name>
<feature type="domain" description="GRF-type" evidence="5">
    <location>
        <begin position="10"/>
        <end position="51"/>
    </location>
</feature>
<accession>B9SVI1</accession>
<sequence>MDGEREVPICGCGYGAFVEISNSNRNPGGRFYTCPFKDEQKCGLFSWYNREYSDYQLMYINGLRRELTDLRSEQNQALVQAGEARAEAEAIREAPSLMPNEIQLLREAYKEMRWDIQFLGKERSQ</sequence>
<evidence type="ECO:0000259" key="5">
    <source>
        <dbReference type="PROSITE" id="PS51999"/>
    </source>
</evidence>
<dbReference type="AlphaFoldDB" id="B9SVI1"/>
<keyword evidence="7" id="KW-1185">Reference proteome</keyword>
<dbReference type="PROSITE" id="PS51999">
    <property type="entry name" value="ZF_GRF"/>
    <property type="match status" value="1"/>
</dbReference>